<reference evidence="1 2" key="1">
    <citation type="submission" date="2015-01" db="EMBL/GenBank/DDBJ databases">
        <title>The Genome Sequence of Exophiala xenobiotica CBS118157.</title>
        <authorList>
            <consortium name="The Broad Institute Genomics Platform"/>
            <person name="Cuomo C."/>
            <person name="de Hoog S."/>
            <person name="Gorbushina A."/>
            <person name="Stielow B."/>
            <person name="Teixiera M."/>
            <person name="Abouelleil A."/>
            <person name="Chapman S.B."/>
            <person name="Priest M."/>
            <person name="Young S.K."/>
            <person name="Wortman J."/>
            <person name="Nusbaum C."/>
            <person name="Birren B."/>
        </authorList>
    </citation>
    <scope>NUCLEOTIDE SEQUENCE [LARGE SCALE GENOMIC DNA]</scope>
    <source>
        <strain evidence="1 2">CBS 118157</strain>
    </source>
</reference>
<dbReference type="OrthoDB" id="3354680at2759"/>
<gene>
    <name evidence="1" type="ORF">PV05_06516</name>
</gene>
<dbReference type="AlphaFoldDB" id="A0A0D2F2H6"/>
<accession>A0A0D2F2H6</accession>
<dbReference type="RefSeq" id="XP_013314718.1">
    <property type="nucleotide sequence ID" value="XM_013459264.1"/>
</dbReference>
<dbReference type="GeneID" id="25328424"/>
<name>A0A0D2F2H6_9EURO</name>
<evidence type="ECO:0000313" key="2">
    <source>
        <dbReference type="Proteomes" id="UP000054342"/>
    </source>
</evidence>
<protein>
    <submittedName>
        <fullName evidence="1">Uncharacterized protein</fullName>
    </submittedName>
</protein>
<proteinExistence type="predicted"/>
<sequence>MNTASRILAAAVSITTPYYIYQVSRQISDVYPSTVTVTNTTSASYLESKSHCTVNPRNCTGLHDTRSIVVELPPTKRAYSDEQILAAYIQGYFGGWVFAPERRALQLLRRRLVNFTALKIIQSRDTATNIWSYKQLSSDRLPPLHTVLFGAFQVVDCRLTNHQNSPEPAESYIDFGFGSDTSHFSGFHRFSIHRDSPKDLDPPAGPATSTTVTITNSCLACDPSKNNLFGGSLLHSLHKFYAMLLFQEGVARVRALET</sequence>
<evidence type="ECO:0000313" key="1">
    <source>
        <dbReference type="EMBL" id="KIW54134.1"/>
    </source>
</evidence>
<dbReference type="Proteomes" id="UP000054342">
    <property type="component" value="Unassembled WGS sequence"/>
</dbReference>
<organism evidence="1 2">
    <name type="scientific">Exophiala xenobiotica</name>
    <dbReference type="NCBI Taxonomy" id="348802"/>
    <lineage>
        <taxon>Eukaryota</taxon>
        <taxon>Fungi</taxon>
        <taxon>Dikarya</taxon>
        <taxon>Ascomycota</taxon>
        <taxon>Pezizomycotina</taxon>
        <taxon>Eurotiomycetes</taxon>
        <taxon>Chaetothyriomycetidae</taxon>
        <taxon>Chaetothyriales</taxon>
        <taxon>Herpotrichiellaceae</taxon>
        <taxon>Exophiala</taxon>
    </lineage>
</organism>
<dbReference type="EMBL" id="KN847320">
    <property type="protein sequence ID" value="KIW54134.1"/>
    <property type="molecule type" value="Genomic_DNA"/>
</dbReference>
<keyword evidence="2" id="KW-1185">Reference proteome</keyword>
<dbReference type="HOGENOM" id="CLU_090700_0_0_1"/>